<sequence length="555" mass="60051">MPPKPPATKWTHGFTSQGCSESSGTSLRTEDDSSLANKVGWDTSNDLGWSWWSWLSLEQHWLARSLGSGLLSGVLLDSVQELLSALGVFDVLDSNVQSFLNVSVSNNLVDNHTNGALGHVKDDTSLSVVVFVWHTLLDGSVDLDVDDVSDLVGLEVHGHRQRSVLLEVTTESVTSSGSQTMTHESYAWHITSNCTNATLLPANLYFPIIYLLVVFLSLLGIATSRSLRLSLVSTWSSSTVWRSWSEVNVLLRVQSDHEGWDGHNLLSHSNVSLGDQDPSVVNGLGKTKLENLGLQSSLKEVLNLQGQNVIQLHLVFWQDTDSDQSSDQGVTLEKSLLILLVSGKQVSGSSSDLGQLETNSVDFVLVLQTVFTGEFQLGIQSGGLRPHVSHELDLGGDLFNLVVRQFQVQLFHTALDSVPPGQPVGEVDVSREAKIFRVQDLIGGWIGQNGLRVDTGLVGEGAESGNGVVERDVDLHNICHQVFKVSNFFQLVFGLDVVWVGNNHSGHKSTQRHNSVSLSNTQHTRVDVFGSGLEGGVSVGDGATGVVVEMGLNIA</sequence>
<reference evidence="3" key="1">
    <citation type="journal article" date="2021" name="Open Biol.">
        <title>Shared evolutionary footprints suggest mitochondrial oxidative damage underlies multiple complex I losses in fungi.</title>
        <authorList>
            <person name="Schikora-Tamarit M.A."/>
            <person name="Marcet-Houben M."/>
            <person name="Nosek J."/>
            <person name="Gabaldon T."/>
        </authorList>
    </citation>
    <scope>NUCLEOTIDE SEQUENCE</scope>
    <source>
        <strain evidence="3">NCAIM Y.01608</strain>
    </source>
</reference>
<dbReference type="Proteomes" id="UP000788993">
    <property type="component" value="Unassembled WGS sequence"/>
</dbReference>
<gene>
    <name evidence="3" type="ORF">OGATHE_004943</name>
</gene>
<reference evidence="3" key="2">
    <citation type="submission" date="2021-01" db="EMBL/GenBank/DDBJ databases">
        <authorList>
            <person name="Schikora-Tamarit M.A."/>
        </authorList>
    </citation>
    <scope>NUCLEOTIDE SEQUENCE</scope>
    <source>
        <strain evidence="3">NCAIM Y.01608</strain>
    </source>
</reference>
<organism evidence="3 4">
    <name type="scientific">Ogataea polymorpha</name>
    <dbReference type="NCBI Taxonomy" id="460523"/>
    <lineage>
        <taxon>Eukaryota</taxon>
        <taxon>Fungi</taxon>
        <taxon>Dikarya</taxon>
        <taxon>Ascomycota</taxon>
        <taxon>Saccharomycotina</taxon>
        <taxon>Pichiomycetes</taxon>
        <taxon>Pichiales</taxon>
        <taxon>Pichiaceae</taxon>
        <taxon>Ogataea</taxon>
    </lineage>
</organism>
<feature type="compositionally biased region" description="Polar residues" evidence="1">
    <location>
        <begin position="13"/>
        <end position="27"/>
    </location>
</feature>
<keyword evidence="4" id="KW-1185">Reference proteome</keyword>
<dbReference type="EMBL" id="JAEUBD010001468">
    <property type="protein sequence ID" value="KAH3660611.1"/>
    <property type="molecule type" value="Genomic_DNA"/>
</dbReference>
<evidence type="ECO:0000313" key="3">
    <source>
        <dbReference type="EMBL" id="KAH3660611.1"/>
    </source>
</evidence>
<name>A0A9P8NWP5_9ASCO</name>
<keyword evidence="2" id="KW-1133">Transmembrane helix</keyword>
<feature type="region of interest" description="Disordered" evidence="1">
    <location>
        <begin position="1"/>
        <end position="31"/>
    </location>
</feature>
<comment type="caution">
    <text evidence="3">The sequence shown here is derived from an EMBL/GenBank/DDBJ whole genome shotgun (WGS) entry which is preliminary data.</text>
</comment>
<keyword evidence="2" id="KW-0472">Membrane</keyword>
<dbReference type="AlphaFoldDB" id="A0A9P8NWP5"/>
<evidence type="ECO:0000256" key="2">
    <source>
        <dbReference type="SAM" id="Phobius"/>
    </source>
</evidence>
<accession>A0A9P8NWP5</accession>
<protein>
    <submittedName>
        <fullName evidence="3">Uncharacterized protein</fullName>
    </submittedName>
</protein>
<evidence type="ECO:0000256" key="1">
    <source>
        <dbReference type="SAM" id="MobiDB-lite"/>
    </source>
</evidence>
<evidence type="ECO:0000313" key="4">
    <source>
        <dbReference type="Proteomes" id="UP000788993"/>
    </source>
</evidence>
<feature type="transmembrane region" description="Helical" evidence="2">
    <location>
        <begin position="204"/>
        <end position="222"/>
    </location>
</feature>
<proteinExistence type="predicted"/>
<keyword evidence="2" id="KW-0812">Transmembrane</keyword>